<dbReference type="EMBL" id="GL883029">
    <property type="protein sequence ID" value="EGG14289.1"/>
    <property type="molecule type" value="Genomic_DNA"/>
</dbReference>
<keyword evidence="3" id="KW-1185">Reference proteome</keyword>
<dbReference type="KEGG" id="dfa:DFA_12059"/>
<dbReference type="OMA" id="RNSANFH"/>
<name>F4QFI8_CACFS</name>
<proteinExistence type="predicted"/>
<dbReference type="AlphaFoldDB" id="F4QFI8"/>
<evidence type="ECO:0000313" key="3">
    <source>
        <dbReference type="Proteomes" id="UP000007797"/>
    </source>
</evidence>
<feature type="signal peptide" evidence="1">
    <location>
        <begin position="1"/>
        <end position="33"/>
    </location>
</feature>
<dbReference type="Proteomes" id="UP000007797">
    <property type="component" value="Unassembled WGS sequence"/>
</dbReference>
<sequence length="232" mass="26770">MHKKRQGLTVSLVVLWPILMCILPFQSQRNVLAALFMGESYDHHTADVREMADQPVFLGGGKCLPPGLESENVNWMEQPIIENTVQEDYGEEYKSIELLRKELDNIKKSLTSILAPVESIYRNQERLLTLTNDQDKAATEKLIKDSENKRDQVIEQLEKNLPMFDKHPEYVSYKQGVQEAIALSKTRFNNKEEHFNFGNACKKTTTNIFRDQKNLLEKMKLIKKTKAAAENK</sequence>
<evidence type="ECO:0000313" key="2">
    <source>
        <dbReference type="EMBL" id="EGG14289.1"/>
    </source>
</evidence>
<organism evidence="2 3">
    <name type="scientific">Cavenderia fasciculata</name>
    <name type="common">Slime mold</name>
    <name type="synonym">Dictyostelium fasciculatum</name>
    <dbReference type="NCBI Taxonomy" id="261658"/>
    <lineage>
        <taxon>Eukaryota</taxon>
        <taxon>Amoebozoa</taxon>
        <taxon>Evosea</taxon>
        <taxon>Eumycetozoa</taxon>
        <taxon>Dictyostelia</taxon>
        <taxon>Acytosteliales</taxon>
        <taxon>Cavenderiaceae</taxon>
        <taxon>Cavenderia</taxon>
    </lineage>
</organism>
<evidence type="ECO:0000256" key="1">
    <source>
        <dbReference type="SAM" id="SignalP"/>
    </source>
</evidence>
<feature type="chain" id="PRO_5003320200" evidence="1">
    <location>
        <begin position="34"/>
        <end position="232"/>
    </location>
</feature>
<dbReference type="RefSeq" id="XP_004350998.1">
    <property type="nucleotide sequence ID" value="XM_004350946.1"/>
</dbReference>
<keyword evidence="1" id="KW-0732">Signal</keyword>
<gene>
    <name evidence="2" type="ORF">DFA_12059</name>
</gene>
<accession>F4QFI8</accession>
<dbReference type="GeneID" id="14865770"/>
<dbReference type="OrthoDB" id="17620at2759"/>
<reference evidence="3" key="1">
    <citation type="journal article" date="2011" name="Genome Res.">
        <title>Phylogeny-wide analysis of social amoeba genomes highlights ancient origins for complex intercellular communication.</title>
        <authorList>
            <person name="Heidel A.J."/>
            <person name="Lawal H.M."/>
            <person name="Felder M."/>
            <person name="Schilde C."/>
            <person name="Helps N.R."/>
            <person name="Tunggal B."/>
            <person name="Rivero F."/>
            <person name="John U."/>
            <person name="Schleicher M."/>
            <person name="Eichinger L."/>
            <person name="Platzer M."/>
            <person name="Noegel A.A."/>
            <person name="Schaap P."/>
            <person name="Gloeckner G."/>
        </authorList>
    </citation>
    <scope>NUCLEOTIDE SEQUENCE [LARGE SCALE GENOMIC DNA]</scope>
    <source>
        <strain evidence="3">SH3</strain>
    </source>
</reference>
<protein>
    <submittedName>
        <fullName evidence="2">Uncharacterized protein</fullName>
    </submittedName>
</protein>